<evidence type="ECO:0000259" key="9">
    <source>
        <dbReference type="PROSITE" id="PS50893"/>
    </source>
</evidence>
<dbReference type="RefSeq" id="XP_064771642.1">
    <property type="nucleotide sequence ID" value="XM_064911943.1"/>
</dbReference>
<feature type="transmembrane region" description="Helical" evidence="8">
    <location>
        <begin position="434"/>
        <end position="453"/>
    </location>
</feature>
<protein>
    <submittedName>
        <fullName evidence="10">ABC efflux transporter</fullName>
    </submittedName>
</protein>
<keyword evidence="6 8" id="KW-1133">Transmembrane helix</keyword>
<dbReference type="GeneID" id="90037455"/>
<keyword evidence="5" id="KW-0067">ATP-binding</keyword>
<dbReference type="InterPro" id="IPR003439">
    <property type="entry name" value="ABC_transporter-like_ATP-bd"/>
</dbReference>
<dbReference type="SUPFAM" id="SSF52540">
    <property type="entry name" value="P-loop containing nucleoside triphosphate hydrolases"/>
    <property type="match status" value="2"/>
</dbReference>
<dbReference type="Pfam" id="PF01061">
    <property type="entry name" value="ABC2_membrane"/>
    <property type="match status" value="2"/>
</dbReference>
<accession>A0ABR1FFH4</accession>
<dbReference type="EMBL" id="JBBJBU010000001">
    <property type="protein sequence ID" value="KAK7208609.1"/>
    <property type="molecule type" value="Genomic_DNA"/>
</dbReference>
<sequence>MMDEDSSYIPPKTSSSLEYVATDDVNDQAAKYAVSDANSDRVAFAARGPQLSFNEVDRVDLAVRGLTVTISQSKPLLQTLGLKKTMAPTPPKKILDNVSVDVPAGTVMAIIGGSGSGKTSLLNVMAHRMKSSKLKVEGQVTFNRQPDLHKIRHAYVLQQDILLPMLTARETLMYSADLRLPSTTTKEERHKLVQEVILELGLKECADTIVGDGAHKGLSGGEKRRLSIGIQLLSNPSVLFLDEPTTGLDAYSALLLVQTLKKLARKGRTLITSIHQPRADIFFLFDSITLLSMGQPVYCGPVKPSLGYFENLGFTFSELMNPADLLIDIAAHDTRSPEARLESDTRIESLVAAWRRTENFKPVELVPAPPNLTDVHAPFLREITVLTKRTVLITVRDHMGLVGSLIEAVFNGIICGWIFYSLDSSTTGIKSQIGAVYTSIATQGYLILMYETYRLSSVDIKVYDRERNEGMISISGFLISRRMARLFLEDVPVPLIYSVIMYFMTGFPAEPKRFFLYFTCVILQHYASITMATFAVSVSRDYSIAVLVGNSFSTAQTMSCGYFLQTHSMPVYVRWIKWVCYQFYGFSAMCATIFYDFFGDCPYGDASTSACASYTGDYQLTSLGIKPGWIGVPLVAVLCLCLATYLGAAAMLYFKPVDVSVAASKTAKESSVAKADATLTVVEPVPESDRLTVDVEDLHLSIEKYSARLKKKRIDILRGISAQFQPGSINAILGPSGSGKSSLLNFVALRLNSSLLSRYIASGAVLLNGQSPSPAVLKAICSYVTQDDDGLLPTLTVRETLNFAADLRLPPTLTKAQRRARVAEVINKMGLAECADTLIGSEFIKGISGGEKRRVSISVQLLNEPKVLLLDEPTSGLDSFTAASILTVLKALADEGRTIVCTIHQPRSDLYSFFHNVLLLAKGGRVAYSGPGGDELLDYFAGCGYPCPPLTNPADHILDMISVNLQDPVSEAETRERVDALLSEFARRRQENQEKSIVGRSSSVRLVKGYDGGQDLGSLGRQSASFARTFPVLCHRTTLDFMRNPAILIGRFGQVVGFGILMALFFSPIKSDYISIQNRVGVVQQFSAMYFVGMLCNIATYPAQRDLFYREHDDGVYGVLCFLVAYALFEVPFEIVNSLIFSCLMVLVTGINRTVGMYFSSAIFCFVIVNCGESIGIAFSTVFHHPGFAVNMISVALSVGTLMSGLMSYNMMGFLKGFSYINPLMYGSKALFNYAFAGRTFTCSDALKVDGVCPLATGDQVIDAYHMRINKGFYLGMLIVTAVYYRVLAMVTVKLFRLQLGLTSGVKSSTTGHRNSLKAASEKSSKVVQKEENVGLEI</sequence>
<dbReference type="InterPro" id="IPR003593">
    <property type="entry name" value="AAA+_ATPase"/>
</dbReference>
<gene>
    <name evidence="10" type="ORF">BZA70DRAFT_274208</name>
</gene>
<comment type="subcellular location">
    <subcellularLocation>
        <location evidence="1">Membrane</location>
        <topology evidence="1">Multi-pass membrane protein</topology>
    </subcellularLocation>
</comment>
<feature type="domain" description="ABC transporter" evidence="9">
    <location>
        <begin position="77"/>
        <end position="318"/>
    </location>
</feature>
<evidence type="ECO:0000256" key="6">
    <source>
        <dbReference type="ARBA" id="ARBA00022989"/>
    </source>
</evidence>
<dbReference type="InterPro" id="IPR013525">
    <property type="entry name" value="ABC2_TM"/>
</dbReference>
<dbReference type="InterPro" id="IPR017871">
    <property type="entry name" value="ABC_transporter-like_CS"/>
</dbReference>
<feature type="transmembrane region" description="Helical" evidence="8">
    <location>
        <begin position="1162"/>
        <end position="1182"/>
    </location>
</feature>
<keyword evidence="11" id="KW-1185">Reference proteome</keyword>
<evidence type="ECO:0000256" key="2">
    <source>
        <dbReference type="ARBA" id="ARBA00022448"/>
    </source>
</evidence>
<evidence type="ECO:0000313" key="10">
    <source>
        <dbReference type="EMBL" id="KAK7208609.1"/>
    </source>
</evidence>
<keyword evidence="2" id="KW-0813">Transport</keyword>
<dbReference type="InterPro" id="IPR027417">
    <property type="entry name" value="P-loop_NTPase"/>
</dbReference>
<feature type="transmembrane region" description="Helical" evidence="8">
    <location>
        <begin position="1273"/>
        <end position="1296"/>
    </location>
</feature>
<feature type="transmembrane region" description="Helical" evidence="8">
    <location>
        <begin position="1086"/>
        <end position="1103"/>
    </location>
</feature>
<feature type="transmembrane region" description="Helical" evidence="8">
    <location>
        <begin position="1046"/>
        <end position="1066"/>
    </location>
</feature>
<proteinExistence type="predicted"/>
<evidence type="ECO:0000256" key="5">
    <source>
        <dbReference type="ARBA" id="ARBA00022840"/>
    </source>
</evidence>
<feature type="transmembrane region" description="Helical" evidence="8">
    <location>
        <begin position="491"/>
        <end position="507"/>
    </location>
</feature>
<evidence type="ECO:0000256" key="3">
    <source>
        <dbReference type="ARBA" id="ARBA00022692"/>
    </source>
</evidence>
<evidence type="ECO:0000256" key="4">
    <source>
        <dbReference type="ARBA" id="ARBA00022741"/>
    </source>
</evidence>
<feature type="transmembrane region" description="Helical" evidence="8">
    <location>
        <begin position="1188"/>
        <end position="1209"/>
    </location>
</feature>
<dbReference type="Pfam" id="PF19055">
    <property type="entry name" value="ABC2_membrane_7"/>
    <property type="match status" value="2"/>
</dbReference>
<keyword evidence="3 8" id="KW-0812">Transmembrane</keyword>
<comment type="caution">
    <text evidence="10">The sequence shown here is derived from an EMBL/GenBank/DDBJ whole genome shotgun (WGS) entry which is preliminary data.</text>
</comment>
<feature type="transmembrane region" description="Helical" evidence="8">
    <location>
        <begin position="630"/>
        <end position="654"/>
    </location>
</feature>
<dbReference type="Proteomes" id="UP001498771">
    <property type="component" value="Unassembled WGS sequence"/>
</dbReference>
<evidence type="ECO:0000256" key="8">
    <source>
        <dbReference type="SAM" id="Phobius"/>
    </source>
</evidence>
<organism evidence="10 11">
    <name type="scientific">Myxozyma melibiosi</name>
    <dbReference type="NCBI Taxonomy" id="54550"/>
    <lineage>
        <taxon>Eukaryota</taxon>
        <taxon>Fungi</taxon>
        <taxon>Dikarya</taxon>
        <taxon>Ascomycota</taxon>
        <taxon>Saccharomycotina</taxon>
        <taxon>Lipomycetes</taxon>
        <taxon>Lipomycetales</taxon>
        <taxon>Lipomycetaceae</taxon>
        <taxon>Myxozyma</taxon>
    </lineage>
</organism>
<feature type="domain" description="ABC transporter" evidence="9">
    <location>
        <begin position="693"/>
        <end position="948"/>
    </location>
</feature>
<dbReference type="PANTHER" id="PTHR48041">
    <property type="entry name" value="ABC TRANSPORTER G FAMILY MEMBER 28"/>
    <property type="match status" value="1"/>
</dbReference>
<keyword evidence="4" id="KW-0547">Nucleotide-binding</keyword>
<feature type="transmembrane region" description="Helical" evidence="8">
    <location>
        <begin position="1115"/>
        <end position="1133"/>
    </location>
</feature>
<dbReference type="Gene3D" id="3.40.50.300">
    <property type="entry name" value="P-loop containing nucleotide triphosphate hydrolases"/>
    <property type="match status" value="2"/>
</dbReference>
<dbReference type="PROSITE" id="PS50893">
    <property type="entry name" value="ABC_TRANSPORTER_2"/>
    <property type="match status" value="2"/>
</dbReference>
<reference evidence="10 11" key="1">
    <citation type="submission" date="2024-03" db="EMBL/GenBank/DDBJ databases">
        <title>Genome-scale model development and genomic sequencing of the oleaginous clade Lipomyces.</title>
        <authorList>
            <consortium name="Lawrence Berkeley National Laboratory"/>
            <person name="Czajka J.J."/>
            <person name="Han Y."/>
            <person name="Kim J."/>
            <person name="Mondo S.J."/>
            <person name="Hofstad B.A."/>
            <person name="Robles A."/>
            <person name="Haridas S."/>
            <person name="Riley R."/>
            <person name="LaButti K."/>
            <person name="Pangilinan J."/>
            <person name="Andreopoulos W."/>
            <person name="Lipzen A."/>
            <person name="Yan J."/>
            <person name="Wang M."/>
            <person name="Ng V."/>
            <person name="Grigoriev I.V."/>
            <person name="Spatafora J.W."/>
            <person name="Magnuson J.K."/>
            <person name="Baker S.E."/>
            <person name="Pomraning K.R."/>
        </authorList>
    </citation>
    <scope>NUCLEOTIDE SEQUENCE [LARGE SCALE GENOMIC DNA]</scope>
    <source>
        <strain evidence="10 11">Phaff 52-87</strain>
    </source>
</reference>
<dbReference type="InterPro" id="IPR050352">
    <property type="entry name" value="ABCG_transporters"/>
</dbReference>
<feature type="transmembrane region" description="Helical" evidence="8">
    <location>
        <begin position="542"/>
        <end position="564"/>
    </location>
</feature>
<feature type="transmembrane region" description="Helical" evidence="8">
    <location>
        <begin position="514"/>
        <end position="536"/>
    </location>
</feature>
<dbReference type="PANTHER" id="PTHR48041:SF119">
    <property type="entry name" value="ROA1P"/>
    <property type="match status" value="1"/>
</dbReference>
<dbReference type="InterPro" id="IPR043926">
    <property type="entry name" value="ABCG_dom"/>
</dbReference>
<evidence type="ECO:0000256" key="7">
    <source>
        <dbReference type="ARBA" id="ARBA00023136"/>
    </source>
</evidence>
<feature type="transmembrane region" description="Helical" evidence="8">
    <location>
        <begin position="399"/>
        <end position="422"/>
    </location>
</feature>
<dbReference type="PROSITE" id="PS00211">
    <property type="entry name" value="ABC_TRANSPORTER_1"/>
    <property type="match status" value="2"/>
</dbReference>
<evidence type="ECO:0000313" key="11">
    <source>
        <dbReference type="Proteomes" id="UP001498771"/>
    </source>
</evidence>
<dbReference type="SMART" id="SM00382">
    <property type="entry name" value="AAA"/>
    <property type="match status" value="2"/>
</dbReference>
<keyword evidence="7 8" id="KW-0472">Membrane</keyword>
<dbReference type="Pfam" id="PF00005">
    <property type="entry name" value="ABC_tran"/>
    <property type="match status" value="2"/>
</dbReference>
<feature type="transmembrane region" description="Helical" evidence="8">
    <location>
        <begin position="576"/>
        <end position="595"/>
    </location>
</feature>
<evidence type="ECO:0000256" key="1">
    <source>
        <dbReference type="ARBA" id="ARBA00004141"/>
    </source>
</evidence>
<name>A0ABR1FFH4_9ASCO</name>